<organism evidence="1 2">
    <name type="scientific">Lacihabitans lacunae</name>
    <dbReference type="NCBI Taxonomy" id="1028214"/>
    <lineage>
        <taxon>Bacteria</taxon>
        <taxon>Pseudomonadati</taxon>
        <taxon>Bacteroidota</taxon>
        <taxon>Cytophagia</taxon>
        <taxon>Cytophagales</taxon>
        <taxon>Leadbetterellaceae</taxon>
        <taxon>Lacihabitans</taxon>
    </lineage>
</organism>
<evidence type="ECO:0000313" key="2">
    <source>
        <dbReference type="Proteomes" id="UP001595616"/>
    </source>
</evidence>
<evidence type="ECO:0000313" key="1">
    <source>
        <dbReference type="EMBL" id="MFC3810429.1"/>
    </source>
</evidence>
<dbReference type="EMBL" id="JBHRYQ010000001">
    <property type="protein sequence ID" value="MFC3810429.1"/>
    <property type="molecule type" value="Genomic_DNA"/>
</dbReference>
<name>A0ABV7YSV3_9BACT</name>
<sequence length="364" mass="41814">MRLRYLYILAFFSLVSCVELYDPGLTSDTKRLVVESLITTKDDYQYVYLTYDAAYNSEENIFKNLVIKAKVSVTDDKGNSYEFFDEIAPNNQIKTSAGYNYRSVNKFKAVVGRTYTLHVETVDGKKYVSKPELALPVVPITTAYYEFQALVPPNKYKGQFNVFIDTKDPAGQTNYYRWDAFHVKEQLYCREWYIYGSGGSVTQAFVDKCCGPCYDLVACEDCYALGNDRFTDGNTIKKQFIGTVPFDNTTKYYMQINQYSMTESAYKFWETVRQQSKNSGGLFDATPKSIKGNLQSVDNPKEEVLGYFGVSDVSEYYLNVNRNISNPKPIIVEEYSIGFTKTTECYPCQESYSRKRTPPPGWNY</sequence>
<comment type="caution">
    <text evidence="1">The sequence shown here is derived from an EMBL/GenBank/DDBJ whole genome shotgun (WGS) entry which is preliminary data.</text>
</comment>
<dbReference type="PROSITE" id="PS51257">
    <property type="entry name" value="PROKAR_LIPOPROTEIN"/>
    <property type="match status" value="1"/>
</dbReference>
<accession>A0ABV7YSV3</accession>
<proteinExistence type="predicted"/>
<dbReference type="InterPro" id="IPR025345">
    <property type="entry name" value="DUF4249"/>
</dbReference>
<protein>
    <submittedName>
        <fullName evidence="1">DUF4249 domain-containing protein</fullName>
    </submittedName>
</protein>
<keyword evidence="2" id="KW-1185">Reference proteome</keyword>
<dbReference type="RefSeq" id="WP_379836563.1">
    <property type="nucleotide sequence ID" value="NZ_JBHRYQ010000001.1"/>
</dbReference>
<dbReference type="Pfam" id="PF14054">
    <property type="entry name" value="DUF4249"/>
    <property type="match status" value="1"/>
</dbReference>
<gene>
    <name evidence="1" type="ORF">ACFOOI_07190</name>
</gene>
<dbReference type="Proteomes" id="UP001595616">
    <property type="component" value="Unassembled WGS sequence"/>
</dbReference>
<reference evidence="2" key="1">
    <citation type="journal article" date="2019" name="Int. J. Syst. Evol. Microbiol.">
        <title>The Global Catalogue of Microorganisms (GCM) 10K type strain sequencing project: providing services to taxonomists for standard genome sequencing and annotation.</title>
        <authorList>
            <consortium name="The Broad Institute Genomics Platform"/>
            <consortium name="The Broad Institute Genome Sequencing Center for Infectious Disease"/>
            <person name="Wu L."/>
            <person name="Ma J."/>
        </authorList>
    </citation>
    <scope>NUCLEOTIDE SEQUENCE [LARGE SCALE GENOMIC DNA]</scope>
    <source>
        <strain evidence="2">CECT 7956</strain>
    </source>
</reference>